<proteinExistence type="predicted"/>
<name>A0ABS6DB50_9FIRM</name>
<gene>
    <name evidence="1" type="ORF">HGO97_023400</name>
</gene>
<dbReference type="Proteomes" id="UP000723714">
    <property type="component" value="Unassembled WGS sequence"/>
</dbReference>
<comment type="caution">
    <text evidence="1">The sequence shown here is derived from an EMBL/GenBank/DDBJ whole genome shotgun (WGS) entry which is preliminary data.</text>
</comment>
<keyword evidence="2" id="KW-1185">Reference proteome</keyword>
<protein>
    <submittedName>
        <fullName evidence="1">Uncharacterized protein</fullName>
    </submittedName>
</protein>
<dbReference type="RefSeq" id="WP_216245661.1">
    <property type="nucleotide sequence ID" value="NZ_JABACJ020000046.1"/>
</dbReference>
<organism evidence="1 2">
    <name type="scientific">Faecalicatena faecalis</name>
    <dbReference type="NCBI Taxonomy" id="2726362"/>
    <lineage>
        <taxon>Bacteria</taxon>
        <taxon>Bacillati</taxon>
        <taxon>Bacillota</taxon>
        <taxon>Clostridia</taxon>
        <taxon>Lachnospirales</taxon>
        <taxon>Lachnospiraceae</taxon>
        <taxon>Faecalicatena</taxon>
    </lineage>
</organism>
<sequence>MEQLVEAYEKVELDSAEDVEARIKKQFKEKAWLYVVLDFAVGFGIYEDGSFMIRLDHYEKPVPLDWEYLQELRIFNETGELRLTPYEGRWIGRYRGSNIFNKEKVLQSNEYCIDEQQKIWGRVKDTSGLWSLLASERGTRIWVPVKEEAREWAVCVRKFMRIPNIEDKELVYQTDIRMVGFCPWYQEHGKAGDELGE</sequence>
<evidence type="ECO:0000313" key="1">
    <source>
        <dbReference type="EMBL" id="MBU3878746.1"/>
    </source>
</evidence>
<dbReference type="EMBL" id="JABACJ020000046">
    <property type="protein sequence ID" value="MBU3878746.1"/>
    <property type="molecule type" value="Genomic_DNA"/>
</dbReference>
<accession>A0ABS6DB50</accession>
<dbReference type="NCBIfam" id="TIGR03984">
    <property type="entry name" value="CRISPR-associated protein Csx19"/>
    <property type="match status" value="1"/>
</dbReference>
<dbReference type="InterPro" id="IPR023815">
    <property type="entry name" value="CRISPR-assoc_Csx19"/>
</dbReference>
<evidence type="ECO:0000313" key="2">
    <source>
        <dbReference type="Proteomes" id="UP000723714"/>
    </source>
</evidence>
<reference evidence="1 2" key="1">
    <citation type="submission" date="2021-06" db="EMBL/GenBank/DDBJ databases">
        <title>Faecalicatena sp. nov. isolated from porcine feces.</title>
        <authorList>
            <person name="Oh B.S."/>
            <person name="Lee J.H."/>
        </authorList>
    </citation>
    <scope>NUCLEOTIDE SEQUENCE [LARGE SCALE GENOMIC DNA]</scope>
    <source>
        <strain evidence="1 2">AGMB00832</strain>
    </source>
</reference>